<evidence type="ECO:0000259" key="9">
    <source>
        <dbReference type="PROSITE" id="PS50089"/>
    </source>
</evidence>
<gene>
    <name evidence="7" type="primary">YAF9</name>
    <name evidence="11" type="ORF">PTTW11_04066</name>
</gene>
<dbReference type="InterPro" id="IPR038704">
    <property type="entry name" value="YEAST_sf"/>
</dbReference>
<feature type="domain" description="RING-type" evidence="9">
    <location>
        <begin position="20"/>
        <end position="86"/>
    </location>
</feature>
<dbReference type="Pfam" id="PF03366">
    <property type="entry name" value="YEATS"/>
    <property type="match status" value="1"/>
</dbReference>
<organism evidence="11 12">
    <name type="scientific">Pyrenophora teres f. teres</name>
    <dbReference type="NCBI Taxonomy" id="97479"/>
    <lineage>
        <taxon>Eukaryota</taxon>
        <taxon>Fungi</taxon>
        <taxon>Dikarya</taxon>
        <taxon>Ascomycota</taxon>
        <taxon>Pezizomycotina</taxon>
        <taxon>Dothideomycetes</taxon>
        <taxon>Pleosporomycetidae</taxon>
        <taxon>Pleosporales</taxon>
        <taxon>Pleosporineae</taxon>
        <taxon>Pleosporaceae</taxon>
        <taxon>Pyrenophora</taxon>
    </lineage>
</organism>
<feature type="region of interest" description="Disordered" evidence="8">
    <location>
        <begin position="256"/>
        <end position="319"/>
    </location>
</feature>
<keyword evidence="3" id="KW-0862">Zinc</keyword>
<evidence type="ECO:0000256" key="4">
    <source>
        <dbReference type="ARBA" id="ARBA00023242"/>
    </source>
</evidence>
<keyword evidence="7" id="KW-0805">Transcription regulation</keyword>
<dbReference type="InterPro" id="IPR055129">
    <property type="entry name" value="YEATS_dom"/>
</dbReference>
<sequence length="319" mass="36230">MAEAAPPPPPPEDVAHDDLCPICQLLLFTPVRTQCDHLLCASCMAQWADTSSTNRIEHSSLAVSLADFDPNYDPTYDLEANCPMCRTHTTAAPDAALAAHLEKQYPVTYAVRRVEEDVERGTRIGQDGVEGVMILIGNKHRLMLIRNAGDANEHDWTFFVRTSRQDIVKEVRVELHPTFPRPRKILRNPPYEIRATGWGTFTIAAKIVLKPPYCWMVGNTAQEGLDLTWLLDFDGSGKQGRVRAKVRKLEEAVEAVEAEQGGRRLRPRQARSNAPPIQEDDYEMDEEESSDDDDDDEDDDQYDRRLSEYSETPRERRPR</sequence>
<keyword evidence="2 5" id="KW-0863">Zinc-finger</keyword>
<comment type="subcellular location">
    <subcellularLocation>
        <location evidence="7">Nucleus</location>
    </subcellularLocation>
    <subcellularLocation>
        <location evidence="7">Cytoplasm</location>
    </subcellularLocation>
</comment>
<dbReference type="GO" id="GO:0006281">
    <property type="term" value="P:DNA repair"/>
    <property type="evidence" value="ECO:0007669"/>
    <property type="project" value="UniProtKB-UniRule"/>
</dbReference>
<dbReference type="GO" id="GO:0006325">
    <property type="term" value="P:chromatin organization"/>
    <property type="evidence" value="ECO:0007669"/>
    <property type="project" value="UniProtKB-KW"/>
</dbReference>
<comment type="function">
    <text evidence="7">Component of the SWR1 complex which mediates the ATP-dependent exchange of histone H2A for an H2A variant leading to transcriptional regulation of selected genes by chromatin remodeling. Component of the NuA4 histone acetyltransferase complex which is involved in transcriptional activation of selected genes principally by acetylation of nucleosomal histones H4 and H2A. The NuA4 complex is also involved in DNA repair. Yaf9 may also be required for viability in conditions in which the structural integrity of the spindle is compromised.</text>
</comment>
<keyword evidence="4 6" id="KW-0539">Nucleus</keyword>
<dbReference type="PROSITE" id="PS50089">
    <property type="entry name" value="ZF_RING_2"/>
    <property type="match status" value="1"/>
</dbReference>
<reference evidence="11" key="1">
    <citation type="submission" date="2021-02" db="EMBL/GenBank/DDBJ databases">
        <authorList>
            <person name="Syme A R."/>
            <person name="Syme A R."/>
            <person name="Moolhuijzen P."/>
        </authorList>
    </citation>
    <scope>NUCLEOTIDE SEQUENCE</scope>
    <source>
        <strain evidence="11">W1-1</strain>
    </source>
</reference>
<name>A0A6S6VY19_9PLEO</name>
<dbReference type="EMBL" id="HG992979">
    <property type="protein sequence ID" value="CAE7026394.1"/>
    <property type="molecule type" value="Genomic_DNA"/>
</dbReference>
<dbReference type="InterPro" id="IPR013083">
    <property type="entry name" value="Znf_RING/FYVE/PHD"/>
</dbReference>
<evidence type="ECO:0000256" key="2">
    <source>
        <dbReference type="ARBA" id="ARBA00022771"/>
    </source>
</evidence>
<keyword evidence="7" id="KW-0227">DNA damage</keyword>
<dbReference type="PANTHER" id="PTHR23195">
    <property type="entry name" value="YEATS DOMAIN"/>
    <property type="match status" value="1"/>
</dbReference>
<dbReference type="Proteomes" id="UP000472372">
    <property type="component" value="Chromosome 3"/>
</dbReference>
<dbReference type="SMART" id="SM00184">
    <property type="entry name" value="RING"/>
    <property type="match status" value="1"/>
</dbReference>
<evidence type="ECO:0000313" key="11">
    <source>
        <dbReference type="EMBL" id="CAE7026394.1"/>
    </source>
</evidence>
<feature type="compositionally biased region" description="Basic and acidic residues" evidence="8">
    <location>
        <begin position="302"/>
        <end position="319"/>
    </location>
</feature>
<keyword evidence="7" id="KW-0156">Chromatin regulator</keyword>
<keyword evidence="7" id="KW-0963">Cytoplasm</keyword>
<accession>A0A6S6VY19</accession>
<dbReference type="InterPro" id="IPR005033">
    <property type="entry name" value="YEATS"/>
</dbReference>
<evidence type="ECO:0000256" key="1">
    <source>
        <dbReference type="ARBA" id="ARBA00022723"/>
    </source>
</evidence>
<protein>
    <recommendedName>
        <fullName evidence="7">Protein AF-9 homolog</fullName>
    </recommendedName>
</protein>
<dbReference type="PROSITE" id="PS00518">
    <property type="entry name" value="ZF_RING_1"/>
    <property type="match status" value="1"/>
</dbReference>
<keyword evidence="7" id="KW-0010">Activator</keyword>
<dbReference type="PROSITE" id="PS51037">
    <property type="entry name" value="YEATS"/>
    <property type="match status" value="1"/>
</dbReference>
<evidence type="ECO:0000256" key="8">
    <source>
        <dbReference type="SAM" id="MobiDB-lite"/>
    </source>
</evidence>
<dbReference type="InterPro" id="IPR018957">
    <property type="entry name" value="Znf_C3HC4_RING-type"/>
</dbReference>
<comment type="domain">
    <text evidence="7">The coiled-coil domain is required for assembly into the NuA4 complex.</text>
</comment>
<comment type="subunit">
    <text evidence="7">Component of the SWR1 chromatin-remodeling complex and of the NuA4 histone acetyltransferase complex.</text>
</comment>
<keyword evidence="7" id="KW-0804">Transcription</keyword>
<proteinExistence type="inferred from homology"/>
<dbReference type="Gene3D" id="3.30.40.10">
    <property type="entry name" value="Zinc/RING finger domain, C3HC4 (zinc finger)"/>
    <property type="match status" value="1"/>
</dbReference>
<dbReference type="GO" id="GO:0008270">
    <property type="term" value="F:zinc ion binding"/>
    <property type="evidence" value="ECO:0007669"/>
    <property type="project" value="UniProtKB-KW"/>
</dbReference>
<feature type="compositionally biased region" description="Acidic residues" evidence="8">
    <location>
        <begin position="278"/>
        <end position="301"/>
    </location>
</feature>
<dbReference type="AlphaFoldDB" id="A0A6S6VY19"/>
<feature type="domain" description="YEATS" evidence="10">
    <location>
        <begin position="118"/>
        <end position="319"/>
    </location>
</feature>
<evidence type="ECO:0000313" key="12">
    <source>
        <dbReference type="Proteomes" id="UP000472372"/>
    </source>
</evidence>
<dbReference type="InterPro" id="IPR001841">
    <property type="entry name" value="Znf_RING"/>
</dbReference>
<keyword evidence="7" id="KW-0175">Coiled coil</keyword>
<dbReference type="Gene3D" id="2.60.40.1970">
    <property type="entry name" value="YEATS domain"/>
    <property type="match status" value="1"/>
</dbReference>
<dbReference type="GO" id="GO:0000812">
    <property type="term" value="C:Swr1 complex"/>
    <property type="evidence" value="ECO:0007669"/>
    <property type="project" value="UniProtKB-UniRule"/>
</dbReference>
<dbReference type="Pfam" id="PF00097">
    <property type="entry name" value="zf-C3HC4"/>
    <property type="match status" value="1"/>
</dbReference>
<comment type="similarity">
    <text evidence="7">Belongs to the YAF9 family.</text>
</comment>
<evidence type="ECO:0000256" key="5">
    <source>
        <dbReference type="PROSITE-ProRule" id="PRU00175"/>
    </source>
</evidence>
<evidence type="ECO:0000256" key="3">
    <source>
        <dbReference type="ARBA" id="ARBA00022833"/>
    </source>
</evidence>
<evidence type="ECO:0000256" key="6">
    <source>
        <dbReference type="PROSITE-ProRule" id="PRU00376"/>
    </source>
</evidence>
<evidence type="ECO:0000259" key="10">
    <source>
        <dbReference type="PROSITE" id="PS51037"/>
    </source>
</evidence>
<dbReference type="GO" id="GO:0005737">
    <property type="term" value="C:cytoplasm"/>
    <property type="evidence" value="ECO:0007669"/>
    <property type="project" value="UniProtKB-SubCell"/>
</dbReference>
<dbReference type="SUPFAM" id="SSF57850">
    <property type="entry name" value="RING/U-box"/>
    <property type="match status" value="1"/>
</dbReference>
<dbReference type="InterPro" id="IPR017907">
    <property type="entry name" value="Znf_RING_CS"/>
</dbReference>
<keyword evidence="1" id="KW-0479">Metal-binding</keyword>
<keyword evidence="7" id="KW-0234">DNA repair</keyword>
<dbReference type="GO" id="GO:0006355">
    <property type="term" value="P:regulation of DNA-templated transcription"/>
    <property type="evidence" value="ECO:0007669"/>
    <property type="project" value="InterPro"/>
</dbReference>
<evidence type="ECO:0000256" key="7">
    <source>
        <dbReference type="RuleBase" id="RU367117"/>
    </source>
</evidence>